<protein>
    <submittedName>
        <fullName evidence="2">SDR family NAD(P)-dependent oxidoreductase</fullName>
    </submittedName>
</protein>
<evidence type="ECO:0000256" key="1">
    <source>
        <dbReference type="ARBA" id="ARBA00023002"/>
    </source>
</evidence>
<gene>
    <name evidence="2" type="ORF">K0T92_12375</name>
</gene>
<keyword evidence="3" id="KW-1185">Reference proteome</keyword>
<evidence type="ECO:0000313" key="2">
    <source>
        <dbReference type="EMBL" id="MBW7475548.1"/>
    </source>
</evidence>
<dbReference type="InterPro" id="IPR036291">
    <property type="entry name" value="NAD(P)-bd_dom_sf"/>
</dbReference>
<dbReference type="Gene3D" id="3.40.50.720">
    <property type="entry name" value="NAD(P)-binding Rossmann-like Domain"/>
    <property type="match status" value="1"/>
</dbReference>
<dbReference type="InterPro" id="IPR002347">
    <property type="entry name" value="SDR_fam"/>
</dbReference>
<dbReference type="Pfam" id="PF00106">
    <property type="entry name" value="adh_short"/>
    <property type="match status" value="1"/>
</dbReference>
<dbReference type="Proteomes" id="UP000812277">
    <property type="component" value="Unassembled WGS sequence"/>
</dbReference>
<sequence length="284" mass="31154">MVSVIDKAERKIAVVTASYSGLGTELCKLLAADGFNLVLINRDAAKTLIQIQELSALAPLITISSITADLSNQAAIRDAARKVSDQYSRIDLLVNNAGVVLDRLQISSQGNDVHYEVNTVAPYLLTMLLRPQLAAAKRAIVIVVGSSAMKMVRKLELDRLRNPGKFKKFAPYAQSKLATATAFFAMAASFAKEGILLRIVDPGPNQTAMSTNQGVPGWFRMFRRFFALPEIGARRIYDAAMDRKFGEQSGIYIERGKVTRPPAPVLKKEMQEGILELLHETTTS</sequence>
<dbReference type="PANTHER" id="PTHR43157:SF31">
    <property type="entry name" value="PHOSPHATIDYLINOSITOL-GLYCAN BIOSYNTHESIS CLASS F PROTEIN"/>
    <property type="match status" value="1"/>
</dbReference>
<organism evidence="2 3">
    <name type="scientific">Paenibacillus oenotherae</name>
    <dbReference type="NCBI Taxonomy" id="1435645"/>
    <lineage>
        <taxon>Bacteria</taxon>
        <taxon>Bacillati</taxon>
        <taxon>Bacillota</taxon>
        <taxon>Bacilli</taxon>
        <taxon>Bacillales</taxon>
        <taxon>Paenibacillaceae</taxon>
        <taxon>Paenibacillus</taxon>
    </lineage>
</organism>
<dbReference type="EMBL" id="JAHZIJ010000007">
    <property type="protein sequence ID" value="MBW7475548.1"/>
    <property type="molecule type" value="Genomic_DNA"/>
</dbReference>
<accession>A0ABS7D6I7</accession>
<dbReference type="SUPFAM" id="SSF51735">
    <property type="entry name" value="NAD(P)-binding Rossmann-fold domains"/>
    <property type="match status" value="1"/>
</dbReference>
<dbReference type="RefSeq" id="WP_219872783.1">
    <property type="nucleotide sequence ID" value="NZ_JAHZIJ010000007.1"/>
</dbReference>
<proteinExistence type="predicted"/>
<dbReference type="PANTHER" id="PTHR43157">
    <property type="entry name" value="PHOSPHATIDYLINOSITOL-GLYCAN BIOSYNTHESIS CLASS F PROTEIN-RELATED"/>
    <property type="match status" value="1"/>
</dbReference>
<evidence type="ECO:0000313" key="3">
    <source>
        <dbReference type="Proteomes" id="UP000812277"/>
    </source>
</evidence>
<dbReference type="PRINTS" id="PR00081">
    <property type="entry name" value="GDHRDH"/>
</dbReference>
<keyword evidence="1" id="KW-0560">Oxidoreductase</keyword>
<name>A0ABS7D6I7_9BACL</name>
<reference evidence="2 3" key="1">
    <citation type="submission" date="2021-07" db="EMBL/GenBank/DDBJ databases">
        <title>Paenibacillus radiodurans sp. nov., isolated from the southeastern edge of Tengger Desert.</title>
        <authorList>
            <person name="Zhang G."/>
        </authorList>
    </citation>
    <scope>NUCLEOTIDE SEQUENCE [LARGE SCALE GENOMIC DNA]</scope>
    <source>
        <strain evidence="2 3">DT7-4</strain>
    </source>
</reference>
<comment type="caution">
    <text evidence="2">The sequence shown here is derived from an EMBL/GenBank/DDBJ whole genome shotgun (WGS) entry which is preliminary data.</text>
</comment>